<dbReference type="InterPro" id="IPR006913">
    <property type="entry name" value="CENP-V/GFA"/>
</dbReference>
<evidence type="ECO:0000259" key="5">
    <source>
        <dbReference type="Pfam" id="PF04828"/>
    </source>
</evidence>
<gene>
    <name evidence="6" type="ORF">K1718_19005</name>
</gene>
<dbReference type="RefSeq" id="WP_247649264.1">
    <property type="nucleotide sequence ID" value="NZ_CP120863.1"/>
</dbReference>
<protein>
    <submittedName>
        <fullName evidence="6">GFA family protein</fullName>
    </submittedName>
</protein>
<accession>A0ABY8EYQ6</accession>
<sequence>MFAVQARWPDDKVLIKGNFSEWQRECDSEHVATYRFCPKCGSTLAFVIEGWPGVIAIPVGAFADPEFPSPRFSVYEHRKHSWVTVPGENVEHSSDPSIAFTQGELRK</sequence>
<comment type="similarity">
    <text evidence="1">Belongs to the Gfa family.</text>
</comment>
<dbReference type="Pfam" id="PF04828">
    <property type="entry name" value="GFA"/>
    <property type="match status" value="1"/>
</dbReference>
<keyword evidence="2" id="KW-0479">Metal-binding</keyword>
<feature type="domain" description="CENP-V/GFA" evidence="5">
    <location>
        <begin position="2"/>
        <end position="76"/>
    </location>
</feature>
<reference evidence="6 7" key="1">
    <citation type="submission" date="2023-03" db="EMBL/GenBank/DDBJ databases">
        <title>Roseibium porphyridii sp. nov. and Roseibium rhodosorbium sp. nov. isolated from marine algae, Porphyridium cruentum and Rhodosorus marinus, respectively.</title>
        <authorList>
            <person name="Lee M.W."/>
            <person name="Choi B.J."/>
            <person name="Lee J.K."/>
            <person name="Choi D.G."/>
            <person name="Baek J.H."/>
            <person name="Bayburt H."/>
            <person name="Kim J.M."/>
            <person name="Han D.M."/>
            <person name="Kim K.H."/>
            <person name="Jeon C.O."/>
        </authorList>
    </citation>
    <scope>NUCLEOTIDE SEQUENCE [LARGE SCALE GENOMIC DNA]</scope>
    <source>
        <strain evidence="6 7">KMA01</strain>
    </source>
</reference>
<dbReference type="EMBL" id="CP120863">
    <property type="protein sequence ID" value="WFE88242.1"/>
    <property type="molecule type" value="Genomic_DNA"/>
</dbReference>
<evidence type="ECO:0000256" key="3">
    <source>
        <dbReference type="ARBA" id="ARBA00022833"/>
    </source>
</evidence>
<evidence type="ECO:0000256" key="2">
    <source>
        <dbReference type="ARBA" id="ARBA00022723"/>
    </source>
</evidence>
<keyword evidence="3" id="KW-0862">Zinc</keyword>
<evidence type="ECO:0000313" key="7">
    <source>
        <dbReference type="Proteomes" id="UP001209803"/>
    </source>
</evidence>
<dbReference type="Gene3D" id="3.90.1590.10">
    <property type="entry name" value="glutathione-dependent formaldehyde- activating enzyme (gfa)"/>
    <property type="match status" value="1"/>
</dbReference>
<feature type="region of interest" description="Disordered" evidence="4">
    <location>
        <begin position="86"/>
        <end position="107"/>
    </location>
</feature>
<proteinExistence type="inferred from homology"/>
<dbReference type="InterPro" id="IPR011057">
    <property type="entry name" value="Mss4-like_sf"/>
</dbReference>
<evidence type="ECO:0000256" key="4">
    <source>
        <dbReference type="SAM" id="MobiDB-lite"/>
    </source>
</evidence>
<dbReference type="Proteomes" id="UP001209803">
    <property type="component" value="Chromosome"/>
</dbReference>
<dbReference type="SUPFAM" id="SSF51316">
    <property type="entry name" value="Mss4-like"/>
    <property type="match status" value="1"/>
</dbReference>
<evidence type="ECO:0000313" key="6">
    <source>
        <dbReference type="EMBL" id="WFE88242.1"/>
    </source>
</evidence>
<evidence type="ECO:0000256" key="1">
    <source>
        <dbReference type="ARBA" id="ARBA00005495"/>
    </source>
</evidence>
<name>A0ABY8EYQ6_9HYPH</name>
<organism evidence="6 7">
    <name type="scientific">Roseibium porphyridii</name>
    <dbReference type="NCBI Taxonomy" id="2866279"/>
    <lineage>
        <taxon>Bacteria</taxon>
        <taxon>Pseudomonadati</taxon>
        <taxon>Pseudomonadota</taxon>
        <taxon>Alphaproteobacteria</taxon>
        <taxon>Hyphomicrobiales</taxon>
        <taxon>Stappiaceae</taxon>
        <taxon>Roseibium</taxon>
    </lineage>
</organism>
<keyword evidence="7" id="KW-1185">Reference proteome</keyword>